<dbReference type="GO" id="GO:0000993">
    <property type="term" value="F:RNA polymerase II complex binding"/>
    <property type="evidence" value="ECO:0007669"/>
    <property type="project" value="TreeGrafter"/>
</dbReference>
<sequence length="557" mass="61714">LSHWCIFHRKKAKQVVETWDRQFHCAPREQRVPYLYLANDILQNSRRKGSEFVGEFWKVLPGALRDVFDKGDEHGRNAAMRLVDIWEERKVFGSRGQILKEELMNRSSLLSLDNNTSSAKHLHSSKLKLPAGSVLEKIVSAYQSVRDGHLEEDAVLVKCKSAASCVEKIEKDLQDGCKFGDMHESNVVEELREHDNVLRQCIQQLSASEMNRVALISQLREALEEEESKLEQVRSQLQAAQCQSEQAGSMCQQMLNNKNMGQLLSRQSFADNNMFSDIPSSLLHENQLRGDKGQLAPVVPMQPISPFADNVAQIDEDHKKAAAAVAAKLAASTSSAQMLSYVLSSLASEAASMSSGLRTSTAPVGLLTDYPLEKRQKIEQQPSNSEDGLPFMVHPTPAVPQSNSLRLQVTPPPQQVSPLQHQVSPSNLKHQSMNIQHQTSPSKVQHQVSSPLPNQDTSLSHQVSPLQPQHQPQPQPPPPPPLQYMEGVGSMMGMSYGYGGGGIRRPPPLPGYPILGLPPPGTPHYSIPPNPYQSFQPPDINFYNQPPLPTAPPISRQ</sequence>
<keyword evidence="2" id="KW-0175">Coiled coil</keyword>
<dbReference type="Proteomes" id="UP000824469">
    <property type="component" value="Unassembled WGS sequence"/>
</dbReference>
<feature type="region of interest" description="Disordered" evidence="3">
    <location>
        <begin position="378"/>
        <end position="482"/>
    </location>
</feature>
<name>A0AA38GTI3_TAXCH</name>
<dbReference type="GO" id="GO:0031124">
    <property type="term" value="P:mRNA 3'-end processing"/>
    <property type="evidence" value="ECO:0007669"/>
    <property type="project" value="TreeGrafter"/>
</dbReference>
<evidence type="ECO:0000256" key="2">
    <source>
        <dbReference type="SAM" id="Coils"/>
    </source>
</evidence>
<organism evidence="5 6">
    <name type="scientific">Taxus chinensis</name>
    <name type="common">Chinese yew</name>
    <name type="synonym">Taxus wallichiana var. chinensis</name>
    <dbReference type="NCBI Taxonomy" id="29808"/>
    <lineage>
        <taxon>Eukaryota</taxon>
        <taxon>Viridiplantae</taxon>
        <taxon>Streptophyta</taxon>
        <taxon>Embryophyta</taxon>
        <taxon>Tracheophyta</taxon>
        <taxon>Spermatophyta</taxon>
        <taxon>Pinopsida</taxon>
        <taxon>Pinidae</taxon>
        <taxon>Conifers II</taxon>
        <taxon>Cupressales</taxon>
        <taxon>Taxaceae</taxon>
        <taxon>Taxus</taxon>
    </lineage>
</organism>
<evidence type="ECO:0000313" key="6">
    <source>
        <dbReference type="Proteomes" id="UP000824469"/>
    </source>
</evidence>
<dbReference type="AlphaFoldDB" id="A0AA38GTI3"/>
<dbReference type="GO" id="GO:0005634">
    <property type="term" value="C:nucleus"/>
    <property type="evidence" value="ECO:0007669"/>
    <property type="project" value="UniProtKB-ARBA"/>
</dbReference>
<dbReference type="CDD" id="cd16981">
    <property type="entry name" value="CID_RPRD_like"/>
    <property type="match status" value="1"/>
</dbReference>
<dbReference type="PROSITE" id="PS51391">
    <property type="entry name" value="CID"/>
    <property type="match status" value="1"/>
</dbReference>
<dbReference type="PANTHER" id="PTHR12460">
    <property type="entry name" value="CYCLIN-DEPENDENT KINASE INHIBITOR-RELATED PROTEIN"/>
    <property type="match status" value="1"/>
</dbReference>
<dbReference type="SMART" id="SM00582">
    <property type="entry name" value="RPR"/>
    <property type="match status" value="1"/>
</dbReference>
<dbReference type="InterPro" id="IPR008942">
    <property type="entry name" value="ENTH_VHS"/>
</dbReference>
<feature type="coiled-coil region" evidence="2">
    <location>
        <begin position="216"/>
        <end position="243"/>
    </location>
</feature>
<dbReference type="Gene3D" id="1.25.40.90">
    <property type="match status" value="1"/>
</dbReference>
<comment type="caution">
    <text evidence="5">The sequence shown here is derived from an EMBL/GenBank/DDBJ whole genome shotgun (WGS) entry which is preliminary data.</text>
</comment>
<evidence type="ECO:0000259" key="4">
    <source>
        <dbReference type="PROSITE" id="PS51391"/>
    </source>
</evidence>
<keyword evidence="1" id="KW-0507">mRNA processing</keyword>
<feature type="compositionally biased region" description="Pro residues" evidence="3">
    <location>
        <begin position="546"/>
        <end position="557"/>
    </location>
</feature>
<keyword evidence="6" id="KW-1185">Reference proteome</keyword>
<feature type="domain" description="CID" evidence="4">
    <location>
        <begin position="1"/>
        <end position="108"/>
    </location>
</feature>
<evidence type="ECO:0000256" key="3">
    <source>
        <dbReference type="SAM" id="MobiDB-lite"/>
    </source>
</evidence>
<dbReference type="OMA" id="GFYGTTN"/>
<evidence type="ECO:0000256" key="1">
    <source>
        <dbReference type="ARBA" id="ARBA00022664"/>
    </source>
</evidence>
<accession>A0AA38GTI3</accession>
<dbReference type="Pfam" id="PF04818">
    <property type="entry name" value="CID"/>
    <property type="match status" value="1"/>
</dbReference>
<dbReference type="PANTHER" id="PTHR12460:SF23">
    <property type="entry name" value="ACTIN CYTOSKELETON-REGULATORY COMPLEX PROTEIN PAN1"/>
    <property type="match status" value="1"/>
</dbReference>
<feature type="region of interest" description="Disordered" evidence="3">
    <location>
        <begin position="522"/>
        <end position="557"/>
    </location>
</feature>
<dbReference type="EMBL" id="JAHRHJ020000001">
    <property type="protein sequence ID" value="KAH9328756.1"/>
    <property type="molecule type" value="Genomic_DNA"/>
</dbReference>
<evidence type="ECO:0000313" key="5">
    <source>
        <dbReference type="EMBL" id="KAH9328756.1"/>
    </source>
</evidence>
<protein>
    <recommendedName>
        <fullName evidence="4">CID domain-containing protein</fullName>
    </recommendedName>
</protein>
<dbReference type="SUPFAM" id="SSF48464">
    <property type="entry name" value="ENTH/VHS domain"/>
    <property type="match status" value="1"/>
</dbReference>
<gene>
    <name evidence="5" type="ORF">KI387_000864</name>
</gene>
<feature type="compositionally biased region" description="Pro residues" evidence="3">
    <location>
        <begin position="471"/>
        <end position="482"/>
    </location>
</feature>
<proteinExistence type="predicted"/>
<feature type="compositionally biased region" description="Pro residues" evidence="3">
    <location>
        <begin position="522"/>
        <end position="531"/>
    </location>
</feature>
<dbReference type="InterPro" id="IPR006569">
    <property type="entry name" value="CID_dom"/>
</dbReference>
<feature type="non-terminal residue" evidence="5">
    <location>
        <position position="1"/>
    </location>
</feature>
<reference evidence="5 6" key="1">
    <citation type="journal article" date="2021" name="Nat. Plants">
        <title>The Taxus genome provides insights into paclitaxel biosynthesis.</title>
        <authorList>
            <person name="Xiong X."/>
            <person name="Gou J."/>
            <person name="Liao Q."/>
            <person name="Li Y."/>
            <person name="Zhou Q."/>
            <person name="Bi G."/>
            <person name="Li C."/>
            <person name="Du R."/>
            <person name="Wang X."/>
            <person name="Sun T."/>
            <person name="Guo L."/>
            <person name="Liang H."/>
            <person name="Lu P."/>
            <person name="Wu Y."/>
            <person name="Zhang Z."/>
            <person name="Ro D.K."/>
            <person name="Shang Y."/>
            <person name="Huang S."/>
            <person name="Yan J."/>
        </authorList>
    </citation>
    <scope>NUCLEOTIDE SEQUENCE [LARGE SCALE GENOMIC DNA]</scope>
    <source>
        <strain evidence="5">Ta-2019</strain>
    </source>
</reference>
<feature type="compositionally biased region" description="Polar residues" evidence="3">
    <location>
        <begin position="416"/>
        <end position="464"/>
    </location>
</feature>